<gene>
    <name evidence="9" type="ORF">PACILC2_00970</name>
</gene>
<dbReference type="PANTHER" id="PTHR43227:SF11">
    <property type="entry name" value="BLL4140 PROTEIN"/>
    <property type="match status" value="1"/>
</dbReference>
<dbReference type="Proteomes" id="UP000680304">
    <property type="component" value="Unassembled WGS sequence"/>
</dbReference>
<feature type="transmembrane region" description="Helical" evidence="7">
    <location>
        <begin position="89"/>
        <end position="111"/>
    </location>
</feature>
<dbReference type="RefSeq" id="WP_213526746.1">
    <property type="nucleotide sequence ID" value="NZ_BOVJ01000004.1"/>
</dbReference>
<sequence length="181" mass="20498">MGHCGHDLFQFLSLEGWLNTWLIRLGLYDNPYFFLGEPKLIWPILTLANLWKELGWSSIVFLAAIASVDPSLYDAAYVDGASRWQRIRYVTIPGMMPTISIILILSAGSLLNTGFEQYYLMGSPATWEYSDVIDTYVVRYGLSMGQFSFATAVGLFKTAVSLTILWIVNTVLRRTNGYSLW</sequence>
<evidence type="ECO:0000256" key="2">
    <source>
        <dbReference type="ARBA" id="ARBA00022448"/>
    </source>
</evidence>
<accession>A0ABQ4N055</accession>
<dbReference type="InterPro" id="IPR050809">
    <property type="entry name" value="UgpAE/MalFG_permease"/>
</dbReference>
<evidence type="ECO:0000256" key="6">
    <source>
        <dbReference type="ARBA" id="ARBA00023136"/>
    </source>
</evidence>
<dbReference type="CDD" id="cd06261">
    <property type="entry name" value="TM_PBP2"/>
    <property type="match status" value="1"/>
</dbReference>
<comment type="subcellular location">
    <subcellularLocation>
        <location evidence="1 7">Cell membrane</location>
        <topology evidence="1 7">Multi-pass membrane protein</topology>
    </subcellularLocation>
</comment>
<comment type="caution">
    <text evidence="9">The sequence shown here is derived from an EMBL/GenBank/DDBJ whole genome shotgun (WGS) entry which is preliminary data.</text>
</comment>
<name>A0ABQ4N055_9BACL</name>
<feature type="domain" description="ABC transmembrane type-1" evidence="8">
    <location>
        <begin position="1"/>
        <end position="168"/>
    </location>
</feature>
<dbReference type="InterPro" id="IPR000515">
    <property type="entry name" value="MetI-like"/>
</dbReference>
<dbReference type="InterPro" id="IPR035906">
    <property type="entry name" value="MetI-like_sf"/>
</dbReference>
<dbReference type="Gene3D" id="1.10.3720.10">
    <property type="entry name" value="MetI-like"/>
    <property type="match status" value="1"/>
</dbReference>
<keyword evidence="5 7" id="KW-1133">Transmembrane helix</keyword>
<keyword evidence="2 7" id="KW-0813">Transport</keyword>
<keyword evidence="10" id="KW-1185">Reference proteome</keyword>
<evidence type="ECO:0000256" key="4">
    <source>
        <dbReference type="ARBA" id="ARBA00022692"/>
    </source>
</evidence>
<keyword evidence="6 7" id="KW-0472">Membrane</keyword>
<dbReference type="Pfam" id="PF00528">
    <property type="entry name" value="BPD_transp_1"/>
    <property type="match status" value="1"/>
</dbReference>
<proteinExistence type="inferred from homology"/>
<evidence type="ECO:0000256" key="5">
    <source>
        <dbReference type="ARBA" id="ARBA00022989"/>
    </source>
</evidence>
<comment type="similarity">
    <text evidence="7">Belongs to the binding-protein-dependent transport system permease family.</text>
</comment>
<evidence type="ECO:0000313" key="10">
    <source>
        <dbReference type="Proteomes" id="UP000680304"/>
    </source>
</evidence>
<protein>
    <recommendedName>
        <fullName evidence="8">ABC transmembrane type-1 domain-containing protein</fullName>
    </recommendedName>
</protein>
<dbReference type="EMBL" id="BOVJ01000004">
    <property type="protein sequence ID" value="GIQ61529.1"/>
    <property type="molecule type" value="Genomic_DNA"/>
</dbReference>
<organism evidence="9 10">
    <name type="scientific">Paenibacillus cisolokensis</name>
    <dbReference type="NCBI Taxonomy" id="1658519"/>
    <lineage>
        <taxon>Bacteria</taxon>
        <taxon>Bacillati</taxon>
        <taxon>Bacillota</taxon>
        <taxon>Bacilli</taxon>
        <taxon>Bacillales</taxon>
        <taxon>Paenibacillaceae</taxon>
        <taxon>Paenibacillus</taxon>
    </lineage>
</organism>
<evidence type="ECO:0000256" key="7">
    <source>
        <dbReference type="RuleBase" id="RU363032"/>
    </source>
</evidence>
<evidence type="ECO:0000259" key="8">
    <source>
        <dbReference type="PROSITE" id="PS50928"/>
    </source>
</evidence>
<keyword evidence="4 7" id="KW-0812">Transmembrane</keyword>
<evidence type="ECO:0000313" key="9">
    <source>
        <dbReference type="EMBL" id="GIQ61529.1"/>
    </source>
</evidence>
<keyword evidence="3" id="KW-1003">Cell membrane</keyword>
<dbReference type="PROSITE" id="PS50928">
    <property type="entry name" value="ABC_TM1"/>
    <property type="match status" value="1"/>
</dbReference>
<evidence type="ECO:0000256" key="1">
    <source>
        <dbReference type="ARBA" id="ARBA00004651"/>
    </source>
</evidence>
<dbReference type="PANTHER" id="PTHR43227">
    <property type="entry name" value="BLL4140 PROTEIN"/>
    <property type="match status" value="1"/>
</dbReference>
<evidence type="ECO:0000256" key="3">
    <source>
        <dbReference type="ARBA" id="ARBA00022475"/>
    </source>
</evidence>
<reference evidence="9 10" key="1">
    <citation type="submission" date="2021-04" db="EMBL/GenBank/DDBJ databases">
        <title>Draft genome sequence of Paenibacillus cisolokensis, LC2-13A.</title>
        <authorList>
            <person name="Uke A."/>
            <person name="Chhe C."/>
            <person name="Baramee S."/>
            <person name="Kosugi A."/>
        </authorList>
    </citation>
    <scope>NUCLEOTIDE SEQUENCE [LARGE SCALE GENOMIC DNA]</scope>
    <source>
        <strain evidence="9 10">LC2-13A</strain>
    </source>
</reference>
<feature type="transmembrane region" description="Helical" evidence="7">
    <location>
        <begin position="147"/>
        <end position="168"/>
    </location>
</feature>
<dbReference type="SUPFAM" id="SSF161098">
    <property type="entry name" value="MetI-like"/>
    <property type="match status" value="1"/>
</dbReference>